<proteinExistence type="predicted"/>
<evidence type="ECO:0000256" key="1">
    <source>
        <dbReference type="SAM" id="MobiDB-lite"/>
    </source>
</evidence>
<sequence>MSFMAKPSCSDGKKRSRDEETHPDEGDRNELDGLGRLDEQSAVLTLLSASLQALLLRRVDKLPAAAAHTAVDPARTVSPGPVDARPFSAIGLPTTQALLPTTATVARTSSVAFSDRSSNPHLPAARTSNDVGNPSPAAVLQLQPAPLLVAETRDLCEPNAALPFDLRELAALSLKYLLDQELALNLAAASLASELTATPFQARL</sequence>
<organism evidence="2 3">
    <name type="scientific">Platanthera guangdongensis</name>
    <dbReference type="NCBI Taxonomy" id="2320717"/>
    <lineage>
        <taxon>Eukaryota</taxon>
        <taxon>Viridiplantae</taxon>
        <taxon>Streptophyta</taxon>
        <taxon>Embryophyta</taxon>
        <taxon>Tracheophyta</taxon>
        <taxon>Spermatophyta</taxon>
        <taxon>Magnoliopsida</taxon>
        <taxon>Liliopsida</taxon>
        <taxon>Asparagales</taxon>
        <taxon>Orchidaceae</taxon>
        <taxon>Orchidoideae</taxon>
        <taxon>Orchideae</taxon>
        <taxon>Orchidinae</taxon>
        <taxon>Platanthera</taxon>
    </lineage>
</organism>
<feature type="region of interest" description="Disordered" evidence="1">
    <location>
        <begin position="111"/>
        <end position="136"/>
    </location>
</feature>
<gene>
    <name evidence="2" type="ORF">KSP40_PGU012601</name>
</gene>
<feature type="region of interest" description="Disordered" evidence="1">
    <location>
        <begin position="1"/>
        <end position="34"/>
    </location>
</feature>
<evidence type="ECO:0000313" key="2">
    <source>
        <dbReference type="EMBL" id="KAK8962130.1"/>
    </source>
</evidence>
<keyword evidence="3" id="KW-1185">Reference proteome</keyword>
<name>A0ABR2MDS7_9ASPA</name>
<comment type="caution">
    <text evidence="2">The sequence shown here is derived from an EMBL/GenBank/DDBJ whole genome shotgun (WGS) entry which is preliminary data.</text>
</comment>
<evidence type="ECO:0000313" key="3">
    <source>
        <dbReference type="Proteomes" id="UP001412067"/>
    </source>
</evidence>
<dbReference type="Proteomes" id="UP001412067">
    <property type="component" value="Unassembled WGS sequence"/>
</dbReference>
<accession>A0ABR2MDS7</accession>
<reference evidence="2 3" key="1">
    <citation type="journal article" date="2022" name="Nat. Plants">
        <title>Genomes of leafy and leafless Platanthera orchids illuminate the evolution of mycoheterotrophy.</title>
        <authorList>
            <person name="Li M.H."/>
            <person name="Liu K.W."/>
            <person name="Li Z."/>
            <person name="Lu H.C."/>
            <person name="Ye Q.L."/>
            <person name="Zhang D."/>
            <person name="Wang J.Y."/>
            <person name="Li Y.F."/>
            <person name="Zhong Z.M."/>
            <person name="Liu X."/>
            <person name="Yu X."/>
            <person name="Liu D.K."/>
            <person name="Tu X.D."/>
            <person name="Liu B."/>
            <person name="Hao Y."/>
            <person name="Liao X.Y."/>
            <person name="Jiang Y.T."/>
            <person name="Sun W.H."/>
            <person name="Chen J."/>
            <person name="Chen Y.Q."/>
            <person name="Ai Y."/>
            <person name="Zhai J.W."/>
            <person name="Wu S.S."/>
            <person name="Zhou Z."/>
            <person name="Hsiao Y.Y."/>
            <person name="Wu W.L."/>
            <person name="Chen Y.Y."/>
            <person name="Lin Y.F."/>
            <person name="Hsu J.L."/>
            <person name="Li C.Y."/>
            <person name="Wang Z.W."/>
            <person name="Zhao X."/>
            <person name="Zhong W.Y."/>
            <person name="Ma X.K."/>
            <person name="Ma L."/>
            <person name="Huang J."/>
            <person name="Chen G.Z."/>
            <person name="Huang M.Z."/>
            <person name="Huang L."/>
            <person name="Peng D.H."/>
            <person name="Luo Y.B."/>
            <person name="Zou S.Q."/>
            <person name="Chen S.P."/>
            <person name="Lan S."/>
            <person name="Tsai W.C."/>
            <person name="Van de Peer Y."/>
            <person name="Liu Z.J."/>
        </authorList>
    </citation>
    <scope>NUCLEOTIDE SEQUENCE [LARGE SCALE GENOMIC DNA]</scope>
    <source>
        <strain evidence="2">Lor288</strain>
    </source>
</reference>
<feature type="compositionally biased region" description="Basic and acidic residues" evidence="1">
    <location>
        <begin position="11"/>
        <end position="34"/>
    </location>
</feature>
<protein>
    <submittedName>
        <fullName evidence="2">Uncharacterized protein</fullName>
    </submittedName>
</protein>
<feature type="compositionally biased region" description="Polar residues" evidence="1">
    <location>
        <begin position="115"/>
        <end position="132"/>
    </location>
</feature>
<dbReference type="EMBL" id="JBBWWR010000008">
    <property type="protein sequence ID" value="KAK8962130.1"/>
    <property type="molecule type" value="Genomic_DNA"/>
</dbReference>